<keyword evidence="2" id="KW-0732">Signal</keyword>
<dbReference type="InterPro" id="IPR012899">
    <property type="entry name" value="LTXXQ"/>
</dbReference>
<evidence type="ECO:0000256" key="1">
    <source>
        <dbReference type="SAM" id="MobiDB-lite"/>
    </source>
</evidence>
<reference evidence="4" key="1">
    <citation type="journal article" date="2019" name="Int. J. Syst. Evol. Microbiol.">
        <title>The Global Catalogue of Microorganisms (GCM) 10K type strain sequencing project: providing services to taxonomists for standard genome sequencing and annotation.</title>
        <authorList>
            <consortium name="The Broad Institute Genomics Platform"/>
            <consortium name="The Broad Institute Genome Sequencing Center for Infectious Disease"/>
            <person name="Wu L."/>
            <person name="Ma J."/>
        </authorList>
    </citation>
    <scope>NUCLEOTIDE SEQUENCE [LARGE SCALE GENOMIC DNA]</scope>
    <source>
        <strain evidence="4">CCM 7427</strain>
    </source>
</reference>
<dbReference type="RefSeq" id="WP_386831777.1">
    <property type="nucleotide sequence ID" value="NZ_JBHUNP010000001.1"/>
</dbReference>
<protein>
    <submittedName>
        <fullName evidence="3">Spy/CpxP family protein refolding chaperone</fullName>
    </submittedName>
</protein>
<sequence>MKTLHSTALIALLTATIGLSAAAPAFAQGPMDGPVQIHRHHAGPGPMHGGPGFGPRGFGGGFFGFGAGAEAVEVALVRLSHRVDLTAEQQPLFDAFREAALAAATELEATVEGLKPANNDEDLDIAGRFSDRLAIERARLEAMEAVEPSLTAFFDSLTDEQLDTLKPRREGRPHFRLFGPGKTNAEEAPEPTTEG</sequence>
<gene>
    <name evidence="3" type="ORF">ACFSX5_03385</name>
</gene>
<feature type="signal peptide" evidence="2">
    <location>
        <begin position="1"/>
        <end position="27"/>
    </location>
</feature>
<keyword evidence="4" id="KW-1185">Reference proteome</keyword>
<evidence type="ECO:0000313" key="3">
    <source>
        <dbReference type="EMBL" id="MFD2646833.1"/>
    </source>
</evidence>
<accession>A0ABW5QGB3</accession>
<dbReference type="EMBL" id="JBHUNP010000001">
    <property type="protein sequence ID" value="MFD2646833.1"/>
    <property type="molecule type" value="Genomic_DNA"/>
</dbReference>
<name>A0ABW5QGB3_9HYPH</name>
<evidence type="ECO:0000313" key="4">
    <source>
        <dbReference type="Proteomes" id="UP001597521"/>
    </source>
</evidence>
<proteinExistence type="predicted"/>
<dbReference type="Proteomes" id="UP001597521">
    <property type="component" value="Unassembled WGS sequence"/>
</dbReference>
<organism evidence="3 4">
    <name type="scientific">Devosia albogilva</name>
    <dbReference type="NCBI Taxonomy" id="429726"/>
    <lineage>
        <taxon>Bacteria</taxon>
        <taxon>Pseudomonadati</taxon>
        <taxon>Pseudomonadota</taxon>
        <taxon>Alphaproteobacteria</taxon>
        <taxon>Hyphomicrobiales</taxon>
        <taxon>Devosiaceae</taxon>
        <taxon>Devosia</taxon>
    </lineage>
</organism>
<dbReference type="Pfam" id="PF07813">
    <property type="entry name" value="LTXXQ"/>
    <property type="match status" value="1"/>
</dbReference>
<comment type="caution">
    <text evidence="3">The sequence shown here is derived from an EMBL/GenBank/DDBJ whole genome shotgun (WGS) entry which is preliminary data.</text>
</comment>
<evidence type="ECO:0000256" key="2">
    <source>
        <dbReference type="SAM" id="SignalP"/>
    </source>
</evidence>
<feature type="chain" id="PRO_5047502763" evidence="2">
    <location>
        <begin position="28"/>
        <end position="195"/>
    </location>
</feature>
<feature type="region of interest" description="Disordered" evidence="1">
    <location>
        <begin position="166"/>
        <end position="195"/>
    </location>
</feature>